<accession>A0ABQ3QN28</accession>
<sequence length="74" mass="7527">MGSERSAAGRAAWGVGGVALIVLGGVLIWIIQTGGFGQLPEDLGPMGSLVVRSVTFVFIGGGAWCLVRAGKQRA</sequence>
<feature type="transmembrane region" description="Helical" evidence="1">
    <location>
        <begin position="12"/>
        <end position="31"/>
    </location>
</feature>
<dbReference type="Proteomes" id="UP001050808">
    <property type="component" value="Unassembled WGS sequence"/>
</dbReference>
<keyword evidence="1" id="KW-0472">Membrane</keyword>
<feature type="transmembrane region" description="Helical" evidence="1">
    <location>
        <begin position="43"/>
        <end position="67"/>
    </location>
</feature>
<dbReference type="RefSeq" id="WP_189969850.1">
    <property type="nucleotide sequence ID" value="NZ_BMUA01000031.1"/>
</dbReference>
<name>A0ABQ3QN28_9ACTN</name>
<comment type="caution">
    <text evidence="2">The sequence shown here is derived from an EMBL/GenBank/DDBJ whole genome shotgun (WGS) entry which is preliminary data.</text>
</comment>
<proteinExistence type="predicted"/>
<reference evidence="2" key="1">
    <citation type="submission" date="2024-05" db="EMBL/GenBank/DDBJ databases">
        <title>Whole genome shotgun sequence of Streptomyces violascens NBRC 12920.</title>
        <authorList>
            <person name="Komaki H."/>
            <person name="Tamura T."/>
        </authorList>
    </citation>
    <scope>NUCLEOTIDE SEQUENCE</scope>
    <source>
        <strain evidence="2">NBRC 12920</strain>
    </source>
</reference>
<protein>
    <recommendedName>
        <fullName evidence="4">Integral membrane protein</fullName>
    </recommendedName>
</protein>
<dbReference type="EMBL" id="BNDY01000008">
    <property type="protein sequence ID" value="GHI38680.1"/>
    <property type="molecule type" value="Genomic_DNA"/>
</dbReference>
<gene>
    <name evidence="2" type="ORF">Sviol_30880</name>
</gene>
<keyword evidence="1" id="KW-0812">Transmembrane</keyword>
<keyword evidence="1" id="KW-1133">Transmembrane helix</keyword>
<organism evidence="2 3">
    <name type="scientific">Streptomyces violascens</name>
    <dbReference type="NCBI Taxonomy" id="67381"/>
    <lineage>
        <taxon>Bacteria</taxon>
        <taxon>Bacillati</taxon>
        <taxon>Actinomycetota</taxon>
        <taxon>Actinomycetes</taxon>
        <taxon>Kitasatosporales</taxon>
        <taxon>Streptomycetaceae</taxon>
        <taxon>Streptomyces</taxon>
    </lineage>
</organism>
<evidence type="ECO:0008006" key="4">
    <source>
        <dbReference type="Google" id="ProtNLM"/>
    </source>
</evidence>
<evidence type="ECO:0000313" key="2">
    <source>
        <dbReference type="EMBL" id="GHI38680.1"/>
    </source>
</evidence>
<evidence type="ECO:0000256" key="1">
    <source>
        <dbReference type="SAM" id="Phobius"/>
    </source>
</evidence>
<evidence type="ECO:0000313" key="3">
    <source>
        <dbReference type="Proteomes" id="UP001050808"/>
    </source>
</evidence>
<keyword evidence="3" id="KW-1185">Reference proteome</keyword>